<proteinExistence type="inferred from homology"/>
<evidence type="ECO:0000259" key="8">
    <source>
        <dbReference type="PROSITE" id="PS50051"/>
    </source>
</evidence>
<feature type="domain" description="MCM C-terminal AAA(+) ATPase" evidence="8">
    <location>
        <begin position="1"/>
        <end position="88"/>
    </location>
</feature>
<dbReference type="GO" id="GO:0005634">
    <property type="term" value="C:nucleus"/>
    <property type="evidence" value="ECO:0007669"/>
    <property type="project" value="TreeGrafter"/>
</dbReference>
<dbReference type="Pfam" id="PF00493">
    <property type="entry name" value="MCM"/>
    <property type="match status" value="1"/>
</dbReference>
<evidence type="ECO:0000256" key="6">
    <source>
        <dbReference type="ARBA" id="ARBA00023125"/>
    </source>
</evidence>
<keyword evidence="3" id="KW-0235">DNA replication</keyword>
<dbReference type="EMBL" id="GBRH01281127">
    <property type="protein sequence ID" value="JAD16768.1"/>
    <property type="molecule type" value="Transcribed_RNA"/>
</dbReference>
<dbReference type="InterPro" id="IPR001208">
    <property type="entry name" value="MCM_dom"/>
</dbReference>
<evidence type="ECO:0000313" key="9">
    <source>
        <dbReference type="EMBL" id="JAD16768.1"/>
    </source>
</evidence>
<reference evidence="9" key="1">
    <citation type="submission" date="2014-09" db="EMBL/GenBank/DDBJ databases">
        <authorList>
            <person name="Magalhaes I.L.F."/>
            <person name="Oliveira U."/>
            <person name="Santos F.R."/>
            <person name="Vidigal T.H.D.A."/>
            <person name="Brescovit A.D."/>
            <person name="Santos A.J."/>
        </authorList>
    </citation>
    <scope>NUCLEOTIDE SEQUENCE</scope>
    <source>
        <tissue evidence="9">Shoot tissue taken approximately 20 cm above the soil surface</tissue>
    </source>
</reference>
<dbReference type="InterPro" id="IPR031327">
    <property type="entry name" value="MCM"/>
</dbReference>
<keyword evidence="4 7" id="KW-0547">Nucleotide-binding</keyword>
<evidence type="ECO:0000256" key="5">
    <source>
        <dbReference type="ARBA" id="ARBA00022840"/>
    </source>
</evidence>
<dbReference type="GO" id="GO:0017116">
    <property type="term" value="F:single-stranded DNA helicase activity"/>
    <property type="evidence" value="ECO:0007669"/>
    <property type="project" value="TreeGrafter"/>
</dbReference>
<organism evidence="9">
    <name type="scientific">Arundo donax</name>
    <name type="common">Giant reed</name>
    <name type="synonym">Donax arundinaceus</name>
    <dbReference type="NCBI Taxonomy" id="35708"/>
    <lineage>
        <taxon>Eukaryota</taxon>
        <taxon>Viridiplantae</taxon>
        <taxon>Streptophyta</taxon>
        <taxon>Embryophyta</taxon>
        <taxon>Tracheophyta</taxon>
        <taxon>Spermatophyta</taxon>
        <taxon>Magnoliopsida</taxon>
        <taxon>Liliopsida</taxon>
        <taxon>Poales</taxon>
        <taxon>Poaceae</taxon>
        <taxon>PACMAD clade</taxon>
        <taxon>Arundinoideae</taxon>
        <taxon>Arundineae</taxon>
        <taxon>Arundo</taxon>
    </lineage>
</organism>
<dbReference type="AlphaFoldDB" id="A0A0A8XVI2"/>
<dbReference type="GO" id="GO:0003697">
    <property type="term" value="F:single-stranded DNA binding"/>
    <property type="evidence" value="ECO:0007669"/>
    <property type="project" value="TreeGrafter"/>
</dbReference>
<dbReference type="PANTHER" id="PTHR11630:SF66">
    <property type="entry name" value="DNA REPLICATION LICENSING FACTOR MCM4"/>
    <property type="match status" value="1"/>
</dbReference>
<accession>A0A0A8XVI2</accession>
<dbReference type="SMART" id="SM00350">
    <property type="entry name" value="MCM"/>
    <property type="match status" value="1"/>
</dbReference>
<dbReference type="Pfam" id="PF17855">
    <property type="entry name" value="MCM_lid"/>
    <property type="match status" value="1"/>
</dbReference>
<name>A0A0A8XVI2_ARUDO</name>
<dbReference type="GO" id="GO:1902975">
    <property type="term" value="P:mitotic DNA replication initiation"/>
    <property type="evidence" value="ECO:0007669"/>
    <property type="project" value="TreeGrafter"/>
</dbReference>
<reference evidence="9" key="2">
    <citation type="journal article" date="2015" name="Data Brief">
        <title>Shoot transcriptome of the giant reed, Arundo donax.</title>
        <authorList>
            <person name="Barrero R.A."/>
            <person name="Guerrero F.D."/>
            <person name="Moolhuijzen P."/>
            <person name="Goolsby J.A."/>
            <person name="Tidwell J."/>
            <person name="Bellgard S.E."/>
            <person name="Bellgard M.I."/>
        </authorList>
    </citation>
    <scope>NUCLEOTIDE SEQUENCE</scope>
    <source>
        <tissue evidence="9">Shoot tissue taken approximately 20 cm above the soil surface</tissue>
    </source>
</reference>
<dbReference type="GO" id="GO:0042555">
    <property type="term" value="C:MCM complex"/>
    <property type="evidence" value="ECO:0007669"/>
    <property type="project" value="TreeGrafter"/>
</dbReference>
<dbReference type="PANTHER" id="PTHR11630">
    <property type="entry name" value="DNA REPLICATION LICENSING FACTOR MCM FAMILY MEMBER"/>
    <property type="match status" value="1"/>
</dbReference>
<protein>
    <recommendedName>
        <fullName evidence="2">DNA helicase</fullName>
        <ecNumber evidence="2">3.6.4.12</ecNumber>
    </recommendedName>
</protein>
<keyword evidence="5 7" id="KW-0067">ATP-binding</keyword>
<evidence type="ECO:0000256" key="4">
    <source>
        <dbReference type="ARBA" id="ARBA00022741"/>
    </source>
</evidence>
<dbReference type="PROSITE" id="PS50051">
    <property type="entry name" value="MCM_2"/>
    <property type="match status" value="1"/>
</dbReference>
<dbReference type="PRINTS" id="PR01657">
    <property type="entry name" value="MCMFAMILY"/>
</dbReference>
<comment type="similarity">
    <text evidence="1 7">Belongs to the MCM family.</text>
</comment>
<evidence type="ECO:0000256" key="7">
    <source>
        <dbReference type="RuleBase" id="RU004070"/>
    </source>
</evidence>
<sequence length="181" mass="20488">MSDNARSMLHEVMEQQTVSIAKAGIIASLNARTSVLACANPTESRYNPRLSVIDNIHLPPTLLSRFDLIYLILDKADEQTDRRLAKHIVSLHFENPNLEELEVLDLPTLVSYISYARKYVHPQLSDEAAEELTRGYVEMRKRGNSPGSRKKVITATARQIESLIRLSEALARMRFSEVVEV</sequence>
<dbReference type="GO" id="GO:0005524">
    <property type="term" value="F:ATP binding"/>
    <property type="evidence" value="ECO:0007669"/>
    <property type="project" value="UniProtKB-KW"/>
</dbReference>
<evidence type="ECO:0000256" key="2">
    <source>
        <dbReference type="ARBA" id="ARBA00012551"/>
    </source>
</evidence>
<dbReference type="InterPro" id="IPR041562">
    <property type="entry name" value="MCM_lid"/>
</dbReference>
<dbReference type="GO" id="GO:0000727">
    <property type="term" value="P:double-strand break repair via break-induced replication"/>
    <property type="evidence" value="ECO:0007669"/>
    <property type="project" value="TreeGrafter"/>
</dbReference>
<dbReference type="SUPFAM" id="SSF52540">
    <property type="entry name" value="P-loop containing nucleoside triphosphate hydrolases"/>
    <property type="match status" value="1"/>
</dbReference>
<evidence type="ECO:0000256" key="3">
    <source>
        <dbReference type="ARBA" id="ARBA00022705"/>
    </source>
</evidence>
<dbReference type="InterPro" id="IPR027417">
    <property type="entry name" value="P-loop_NTPase"/>
</dbReference>
<keyword evidence="6 7" id="KW-0238">DNA-binding</keyword>
<dbReference type="EC" id="3.6.4.12" evidence="2"/>
<dbReference type="Gene3D" id="3.40.50.300">
    <property type="entry name" value="P-loop containing nucleotide triphosphate hydrolases"/>
    <property type="match status" value="1"/>
</dbReference>
<dbReference type="GO" id="GO:0006271">
    <property type="term" value="P:DNA strand elongation involved in DNA replication"/>
    <property type="evidence" value="ECO:0007669"/>
    <property type="project" value="TreeGrafter"/>
</dbReference>
<evidence type="ECO:0000256" key="1">
    <source>
        <dbReference type="ARBA" id="ARBA00008010"/>
    </source>
</evidence>